<keyword evidence="1" id="KW-0560">Oxidoreductase</keyword>
<dbReference type="PANTHER" id="PTHR46505:SF1">
    <property type="entry name" value="OXIDOREDUCTASE NAD-BINDING DOMAIN-CONTAINING PROTEIN 1"/>
    <property type="match status" value="1"/>
</dbReference>
<dbReference type="PANTHER" id="PTHR46505">
    <property type="entry name" value="OXIDOREDUCTASE NAD-BINDING DOMAIN-CONTAINING PROTEIN 1"/>
    <property type="match status" value="1"/>
</dbReference>
<dbReference type="EMBL" id="JARVKM010000019">
    <property type="protein sequence ID" value="KAK9777855.1"/>
    <property type="molecule type" value="Genomic_DNA"/>
</dbReference>
<dbReference type="InterPro" id="IPR017938">
    <property type="entry name" value="Riboflavin_synthase-like_b-brl"/>
</dbReference>
<feature type="region of interest" description="Disordered" evidence="3">
    <location>
        <begin position="72"/>
        <end position="96"/>
    </location>
</feature>
<keyword evidence="6" id="KW-1185">Reference proteome</keyword>
<dbReference type="InterPro" id="IPR052128">
    <property type="entry name" value="Oxidoreductase_NAD-binding"/>
</dbReference>
<evidence type="ECO:0000256" key="1">
    <source>
        <dbReference type="ARBA" id="ARBA00023002"/>
    </source>
</evidence>
<dbReference type="CDD" id="cd00322">
    <property type="entry name" value="FNR_like"/>
    <property type="match status" value="1"/>
</dbReference>
<dbReference type="SUPFAM" id="SSF63380">
    <property type="entry name" value="Riboflavin synthase domain-like"/>
    <property type="match status" value="1"/>
</dbReference>
<dbReference type="InterPro" id="IPR039261">
    <property type="entry name" value="FNR_nucleotide-bd"/>
</dbReference>
<dbReference type="Gene3D" id="2.40.30.10">
    <property type="entry name" value="Translation factors"/>
    <property type="match status" value="1"/>
</dbReference>
<feature type="domain" description="FAD-binding FR-type" evidence="4">
    <location>
        <begin position="16"/>
        <end position="144"/>
    </location>
</feature>
<name>A0ABR2XVM2_9PEZI</name>
<dbReference type="PROSITE" id="PS51384">
    <property type="entry name" value="FAD_FR"/>
    <property type="match status" value="1"/>
</dbReference>
<dbReference type="Proteomes" id="UP001465668">
    <property type="component" value="Unassembled WGS sequence"/>
</dbReference>
<evidence type="ECO:0000259" key="4">
    <source>
        <dbReference type="PROSITE" id="PS51384"/>
    </source>
</evidence>
<evidence type="ECO:0000313" key="6">
    <source>
        <dbReference type="Proteomes" id="UP001465668"/>
    </source>
</evidence>
<evidence type="ECO:0000256" key="3">
    <source>
        <dbReference type="SAM" id="MobiDB-lite"/>
    </source>
</evidence>
<evidence type="ECO:0000256" key="2">
    <source>
        <dbReference type="ARBA" id="ARBA00023027"/>
    </source>
</evidence>
<reference evidence="5 6" key="1">
    <citation type="submission" date="2024-02" db="EMBL/GenBank/DDBJ databases">
        <title>First draft genome assembly of two strains of Seiridium cardinale.</title>
        <authorList>
            <person name="Emiliani G."/>
            <person name="Scali E."/>
        </authorList>
    </citation>
    <scope>NUCLEOTIDE SEQUENCE [LARGE SCALE GENOMIC DNA]</scope>
    <source>
        <strain evidence="5 6">BM-138-000479</strain>
    </source>
</reference>
<dbReference type="Gene3D" id="3.40.50.80">
    <property type="entry name" value="Nucleotide-binding domain of ferredoxin-NADP reductase (FNR) module"/>
    <property type="match status" value="1"/>
</dbReference>
<sequence>MSSSKTSHLERTAAEPRDKSLNIVKLQRIEEINETTRLFRLEIPASGRPIRFLPGQWLDVFVPGIPKAGGFTITSPPSKAQPRSSTTTSNSTSDQATEPGYLELAIQKSPENPPAAWLWQDPAASLIGRELQIRVGGSFVWPPPGVNAQTLRRVVFVAGGVGINPLISMLSDIAEKGSAGFAVSFLYSLKDPGPGRRDAAKILFLERLHDLFKSGKVNGELRLFLTGGGAGKGTIKCGGEDEISFEGRRLGKQDLEEAVGHTVDRRFTVVYVCGLPTMTDEFVEDLTDPKGLGMAPHTVLREKWW</sequence>
<proteinExistence type="predicted"/>
<dbReference type="InterPro" id="IPR017927">
    <property type="entry name" value="FAD-bd_FR_type"/>
</dbReference>
<evidence type="ECO:0000313" key="5">
    <source>
        <dbReference type="EMBL" id="KAK9777855.1"/>
    </source>
</evidence>
<gene>
    <name evidence="5" type="ORF">SCAR479_05538</name>
</gene>
<feature type="compositionally biased region" description="Polar residues" evidence="3">
    <location>
        <begin position="72"/>
        <end position="83"/>
    </location>
</feature>
<feature type="compositionally biased region" description="Low complexity" evidence="3">
    <location>
        <begin position="84"/>
        <end position="93"/>
    </location>
</feature>
<protein>
    <submittedName>
        <fullName evidence="5">NADH-cytochrome b-5 reductase</fullName>
    </submittedName>
</protein>
<dbReference type="SUPFAM" id="SSF52343">
    <property type="entry name" value="Ferredoxin reductase-like, C-terminal NADP-linked domain"/>
    <property type="match status" value="1"/>
</dbReference>
<comment type="caution">
    <text evidence="5">The sequence shown here is derived from an EMBL/GenBank/DDBJ whole genome shotgun (WGS) entry which is preliminary data.</text>
</comment>
<organism evidence="5 6">
    <name type="scientific">Seiridium cardinale</name>
    <dbReference type="NCBI Taxonomy" id="138064"/>
    <lineage>
        <taxon>Eukaryota</taxon>
        <taxon>Fungi</taxon>
        <taxon>Dikarya</taxon>
        <taxon>Ascomycota</taxon>
        <taxon>Pezizomycotina</taxon>
        <taxon>Sordariomycetes</taxon>
        <taxon>Xylariomycetidae</taxon>
        <taxon>Amphisphaeriales</taxon>
        <taxon>Sporocadaceae</taxon>
        <taxon>Seiridium</taxon>
    </lineage>
</organism>
<accession>A0ABR2XVM2</accession>
<keyword evidence="2" id="KW-0520">NAD</keyword>